<comment type="caution">
    <text evidence="8">The sequence shown here is derived from an EMBL/GenBank/DDBJ whole genome shotgun (WGS) entry which is preliminary data.</text>
</comment>
<dbReference type="Proteomes" id="UP000599523">
    <property type="component" value="Unassembled WGS sequence"/>
</dbReference>
<dbReference type="GO" id="GO:0003746">
    <property type="term" value="F:translation elongation factor activity"/>
    <property type="evidence" value="ECO:0007669"/>
    <property type="project" value="UniProtKB-KW"/>
</dbReference>
<keyword evidence="8" id="KW-0251">Elongation factor</keyword>
<dbReference type="EMBL" id="WTVM01000017">
    <property type="protein sequence ID" value="NMG02214.1"/>
    <property type="molecule type" value="Genomic_DNA"/>
</dbReference>
<evidence type="ECO:0000256" key="4">
    <source>
        <dbReference type="ARBA" id="ARBA00024346"/>
    </source>
</evidence>
<evidence type="ECO:0000256" key="6">
    <source>
        <dbReference type="ARBA" id="ARBA00030025"/>
    </source>
</evidence>
<keyword evidence="1" id="KW-0328">Glycosyltransferase</keyword>
<evidence type="ECO:0000256" key="1">
    <source>
        <dbReference type="ARBA" id="ARBA00022676"/>
    </source>
</evidence>
<comment type="similarity">
    <text evidence="4">Belongs to the glycosyltransferase 104 family.</text>
</comment>
<evidence type="ECO:0000313" key="8">
    <source>
        <dbReference type="EMBL" id="NMG02214.1"/>
    </source>
</evidence>
<evidence type="ECO:0000313" key="9">
    <source>
        <dbReference type="Proteomes" id="UP000599523"/>
    </source>
</evidence>
<keyword evidence="9" id="KW-1185">Reference proteome</keyword>
<protein>
    <recommendedName>
        <fullName evidence="5">Protein-arginine rhamnosyltransferase</fullName>
    </recommendedName>
    <alternativeName>
        <fullName evidence="6">EF-P arginine rhamnosyltransferase</fullName>
    </alternativeName>
</protein>
<evidence type="ECO:0000256" key="3">
    <source>
        <dbReference type="ARBA" id="ARBA00024303"/>
    </source>
</evidence>
<evidence type="ECO:0000256" key="2">
    <source>
        <dbReference type="ARBA" id="ARBA00022679"/>
    </source>
</evidence>
<comment type="catalytic activity">
    <reaction evidence="7">
        <text>dTDP-beta-L-rhamnose + L-arginyl-[protein] = N(omega)-(alpha-L-rhamnosyl)-L-arginyl-[protein] + dTDP + H(+)</text>
        <dbReference type="Rhea" id="RHEA:66692"/>
        <dbReference type="Rhea" id="RHEA-COMP:10532"/>
        <dbReference type="Rhea" id="RHEA-COMP:17096"/>
        <dbReference type="ChEBI" id="CHEBI:15378"/>
        <dbReference type="ChEBI" id="CHEBI:29965"/>
        <dbReference type="ChEBI" id="CHEBI:57510"/>
        <dbReference type="ChEBI" id="CHEBI:58369"/>
        <dbReference type="ChEBI" id="CHEBI:167445"/>
    </reaction>
    <physiologicalReaction direction="left-to-right" evidence="7">
        <dbReference type="Rhea" id="RHEA:66693"/>
    </physiologicalReaction>
</comment>
<dbReference type="GO" id="GO:0106361">
    <property type="term" value="F:protein-arginine rhamnosyltransferase activity"/>
    <property type="evidence" value="ECO:0007669"/>
    <property type="project" value="InterPro"/>
</dbReference>
<proteinExistence type="inferred from homology"/>
<comment type="function">
    <text evidence="3">Protein-arginine rhamnosyltransferase that catalyzes the transfer of a single rhamnose to elongation factor P (EF-P) on 'Lys-32', a modification required for EF-P-dependent rescue of polyproline stalled ribosomes.</text>
</comment>
<evidence type="ECO:0000256" key="7">
    <source>
        <dbReference type="ARBA" id="ARBA00048472"/>
    </source>
</evidence>
<dbReference type="InterPro" id="IPR016633">
    <property type="entry name" value="EarP"/>
</dbReference>
<evidence type="ECO:0000256" key="5">
    <source>
        <dbReference type="ARBA" id="ARBA00024416"/>
    </source>
</evidence>
<accession>A0A972J7P1</accession>
<organism evidence="8 9">
    <name type="scientific">Azoarcus taiwanensis</name>
    <dbReference type="NCBI Taxonomy" id="666964"/>
    <lineage>
        <taxon>Bacteria</taxon>
        <taxon>Pseudomonadati</taxon>
        <taxon>Pseudomonadota</taxon>
        <taxon>Betaproteobacteria</taxon>
        <taxon>Rhodocyclales</taxon>
        <taxon>Zoogloeaceae</taxon>
        <taxon>Azoarcus</taxon>
    </lineage>
</organism>
<sequence length="366" mass="40963">MGDIGVCWRLARALALYHGRRVRLWVDDVDAFRRLCPEAVGESDPIVFERVEVWHWREPFPRVDAADVVVEAFACDPPSAYVEAMASRPSAPLWINLEYLTAEAWIDGVHGMASPHPRLPLVKRFFFPGFSPASGGLLREPDLFAERDRFLADASAVDGFLRRIGCAPGEPEARRVSMFAYEQPRLPALMAVWASGGAPIRLIVPEGRVIADVAAFFSRDSLVVGEKLSSGDLSVEVVPFMSQRDYDRLLWCCDLNFVRGEDSFVRAQWAGKPFVWHIYRQDEGAHRVKLEAFLDRYLSCAEEPMATAVRDMWRAWNDHDDAAAAWPALLAAMPALASHGRRWADDLSAGEDLASALVKLEEVPVK</sequence>
<gene>
    <name evidence="8" type="primary">earP</name>
    <name evidence="8" type="ORF">GPA21_04415</name>
</gene>
<keyword evidence="2" id="KW-0808">Transferase</keyword>
<reference evidence="8" key="1">
    <citation type="submission" date="2019-12" db="EMBL/GenBank/DDBJ databases">
        <title>Comparative genomics gives insights into the taxonomy of the Azoarcus-Aromatoleum group and reveals separate origins of nif in the plant-associated Azoarcus and non-plant-associated Aromatoleum sub-groups.</title>
        <authorList>
            <person name="Lafos M."/>
            <person name="Maluk M."/>
            <person name="Batista M."/>
            <person name="Junghare M."/>
            <person name="Carmona M."/>
            <person name="Faoro H."/>
            <person name="Cruz L.M."/>
            <person name="Battistoni F."/>
            <person name="De Souza E."/>
            <person name="Pedrosa F."/>
            <person name="Chen W.-M."/>
            <person name="Poole P.S."/>
            <person name="Dixon R.A."/>
            <person name="James E.K."/>
        </authorList>
    </citation>
    <scope>NUCLEOTIDE SEQUENCE</scope>
    <source>
        <strain evidence="8">NSC3</strain>
    </source>
</reference>
<dbReference type="Pfam" id="PF10093">
    <property type="entry name" value="EarP"/>
    <property type="match status" value="1"/>
</dbReference>
<keyword evidence="8" id="KW-0648">Protein biosynthesis</keyword>
<dbReference type="NCBIfam" id="TIGR03837">
    <property type="entry name" value="efp_Arg_rhamno"/>
    <property type="match status" value="1"/>
</dbReference>
<dbReference type="PIRSF" id="PIRSF015557">
    <property type="entry name" value="UCP015557"/>
    <property type="match status" value="1"/>
</dbReference>
<name>A0A972J7P1_9RHOO</name>
<dbReference type="AlphaFoldDB" id="A0A972J7P1"/>